<feature type="compositionally biased region" description="Basic and acidic residues" evidence="1">
    <location>
        <begin position="127"/>
        <end position="147"/>
    </location>
</feature>
<feature type="region of interest" description="Disordered" evidence="1">
    <location>
        <begin position="448"/>
        <end position="477"/>
    </location>
</feature>
<feature type="compositionally biased region" description="Polar residues" evidence="1">
    <location>
        <begin position="262"/>
        <end position="273"/>
    </location>
</feature>
<feature type="region of interest" description="Disordered" evidence="1">
    <location>
        <begin position="119"/>
        <end position="147"/>
    </location>
</feature>
<dbReference type="Proteomes" id="UP000507470">
    <property type="component" value="Unassembled WGS sequence"/>
</dbReference>
<gene>
    <name evidence="2" type="ORF">MCOR_35630</name>
</gene>
<feature type="compositionally biased region" description="Low complexity" evidence="1">
    <location>
        <begin position="279"/>
        <end position="294"/>
    </location>
</feature>
<feature type="compositionally biased region" description="Basic and acidic residues" evidence="1">
    <location>
        <begin position="69"/>
        <end position="90"/>
    </location>
</feature>
<accession>A0A6J8D126</accession>
<evidence type="ECO:0000313" key="2">
    <source>
        <dbReference type="EMBL" id="CAC5401556.1"/>
    </source>
</evidence>
<feature type="compositionally biased region" description="Basic residues" evidence="1">
    <location>
        <begin position="329"/>
        <end position="338"/>
    </location>
</feature>
<feature type="region of interest" description="Disordered" evidence="1">
    <location>
        <begin position="314"/>
        <end position="338"/>
    </location>
</feature>
<feature type="region of interest" description="Disordered" evidence="1">
    <location>
        <begin position="67"/>
        <end position="90"/>
    </location>
</feature>
<dbReference type="OrthoDB" id="8951118at2759"/>
<reference evidence="2 3" key="1">
    <citation type="submission" date="2020-06" db="EMBL/GenBank/DDBJ databases">
        <authorList>
            <person name="Li R."/>
            <person name="Bekaert M."/>
        </authorList>
    </citation>
    <scope>NUCLEOTIDE SEQUENCE [LARGE SCALE GENOMIC DNA]</scope>
    <source>
        <strain evidence="3">wild</strain>
    </source>
</reference>
<keyword evidence="3" id="KW-1185">Reference proteome</keyword>
<evidence type="ECO:0000256" key="1">
    <source>
        <dbReference type="SAM" id="MobiDB-lite"/>
    </source>
</evidence>
<dbReference type="AlphaFoldDB" id="A0A6J8D126"/>
<protein>
    <submittedName>
        <fullName evidence="2">JARID2</fullName>
    </submittedName>
</protein>
<dbReference type="EMBL" id="CACVKT020006443">
    <property type="protein sequence ID" value="CAC5401556.1"/>
    <property type="molecule type" value="Genomic_DNA"/>
</dbReference>
<sequence>METKKKNMVNRTPSNQPKKSPVIAEPALANRPKRNISPKSWDNKSVLSWREEQELKKALYASLHPVKKQTSDHVEHNSGGKEAKIINKDTRKGRVNIPQYKKTRSYYVEEVIQKPQSVETRLSSAHNQKEIGRRKSEERELRSRSRNMEVNQQFKVETHLTTLLDETSKDAVKSTANPETKRKYRAQRKFAQVHGYGYGYTYSPSTTPIKHSTGSACKTPPIKIFPKRAKTEDFLTFLCLRGTDALPPHLDMYNFSREDSNGTETSNPANPSNGRRPWSSARDSSPSSSCTSVSQEEGFCPITPTKILMTPIKKAARASAGTPEIARGRATRTRHTKNSLRTAFGKSLDITPKKVLPAEKRKSSCKLSPNNIAAKLAKSDRIRMKKKAVATLTTLEKRSRRKNMLKIENTVSSCSKKESISRKSKKQLWSMGIQYERWHSKGSDMIKQSLGSVQRPVPSSRRGMRDRNRYSYRTRRY</sequence>
<feature type="compositionally biased region" description="Polar residues" evidence="1">
    <location>
        <begin position="9"/>
        <end position="18"/>
    </location>
</feature>
<evidence type="ECO:0000313" key="3">
    <source>
        <dbReference type="Proteomes" id="UP000507470"/>
    </source>
</evidence>
<name>A0A6J8D126_MYTCO</name>
<organism evidence="2 3">
    <name type="scientific">Mytilus coruscus</name>
    <name type="common">Sea mussel</name>
    <dbReference type="NCBI Taxonomy" id="42192"/>
    <lineage>
        <taxon>Eukaryota</taxon>
        <taxon>Metazoa</taxon>
        <taxon>Spiralia</taxon>
        <taxon>Lophotrochozoa</taxon>
        <taxon>Mollusca</taxon>
        <taxon>Bivalvia</taxon>
        <taxon>Autobranchia</taxon>
        <taxon>Pteriomorphia</taxon>
        <taxon>Mytilida</taxon>
        <taxon>Mytiloidea</taxon>
        <taxon>Mytilidae</taxon>
        <taxon>Mytilinae</taxon>
        <taxon>Mytilus</taxon>
    </lineage>
</organism>
<feature type="region of interest" description="Disordered" evidence="1">
    <location>
        <begin position="251"/>
        <end position="296"/>
    </location>
</feature>
<proteinExistence type="predicted"/>
<feature type="region of interest" description="Disordered" evidence="1">
    <location>
        <begin position="1"/>
        <end position="44"/>
    </location>
</feature>